<comment type="caution">
    <text evidence="3">The sequence shown here is derived from an EMBL/GenBank/DDBJ whole genome shotgun (WGS) entry which is preliminary data.</text>
</comment>
<gene>
    <name evidence="3" type="ORF">B0H66DRAFT_594834</name>
</gene>
<evidence type="ECO:0000256" key="1">
    <source>
        <dbReference type="SAM" id="MobiDB-lite"/>
    </source>
</evidence>
<name>A0AAE0M0V7_9PEZI</name>
<keyword evidence="4" id="KW-1185">Reference proteome</keyword>
<reference evidence="3" key="1">
    <citation type="journal article" date="2023" name="Mol. Phylogenet. Evol.">
        <title>Genome-scale phylogeny and comparative genomics of the fungal order Sordariales.</title>
        <authorList>
            <person name="Hensen N."/>
            <person name="Bonometti L."/>
            <person name="Westerberg I."/>
            <person name="Brannstrom I.O."/>
            <person name="Guillou S."/>
            <person name="Cros-Aarteil S."/>
            <person name="Calhoun S."/>
            <person name="Haridas S."/>
            <person name="Kuo A."/>
            <person name="Mondo S."/>
            <person name="Pangilinan J."/>
            <person name="Riley R."/>
            <person name="LaButti K."/>
            <person name="Andreopoulos B."/>
            <person name="Lipzen A."/>
            <person name="Chen C."/>
            <person name="Yan M."/>
            <person name="Daum C."/>
            <person name="Ng V."/>
            <person name="Clum A."/>
            <person name="Steindorff A."/>
            <person name="Ohm R.A."/>
            <person name="Martin F."/>
            <person name="Silar P."/>
            <person name="Natvig D.O."/>
            <person name="Lalanne C."/>
            <person name="Gautier V."/>
            <person name="Ament-Velasquez S.L."/>
            <person name="Kruys A."/>
            <person name="Hutchinson M.I."/>
            <person name="Powell A.J."/>
            <person name="Barry K."/>
            <person name="Miller A.N."/>
            <person name="Grigoriev I.V."/>
            <person name="Debuchy R."/>
            <person name="Gladieux P."/>
            <person name="Hiltunen Thoren M."/>
            <person name="Johannesson H."/>
        </authorList>
    </citation>
    <scope>NUCLEOTIDE SEQUENCE</scope>
    <source>
        <strain evidence="3">CBS 118394</strain>
    </source>
</reference>
<dbReference type="Gene3D" id="3.30.465.10">
    <property type="match status" value="1"/>
</dbReference>
<evidence type="ECO:0000313" key="3">
    <source>
        <dbReference type="EMBL" id="KAK3314029.1"/>
    </source>
</evidence>
<evidence type="ECO:0000259" key="2">
    <source>
        <dbReference type="Pfam" id="PF08031"/>
    </source>
</evidence>
<dbReference type="EMBL" id="JAUEDM010000007">
    <property type="protein sequence ID" value="KAK3314029.1"/>
    <property type="molecule type" value="Genomic_DNA"/>
</dbReference>
<evidence type="ECO:0000313" key="4">
    <source>
        <dbReference type="Proteomes" id="UP001283341"/>
    </source>
</evidence>
<dbReference type="InterPro" id="IPR012951">
    <property type="entry name" value="BBE"/>
</dbReference>
<protein>
    <recommendedName>
        <fullName evidence="2">Berberine/berberine-like domain-containing protein</fullName>
    </recommendedName>
</protein>
<sequence>MRRGDGAMAECKLDVAYQSHLARNVVLTHVPKANQATYPMLPLWSNSTCVPNTVTSQPGAPAGCPDACSIGFLSAYAILPTTTDDVVAGVNVLQRKHEPGPFWALKGGGIGTFGVVTSATQKTCPTIPVTGMSFSITDTGDRLWEGVRIWHTMSPIYTAAGILTRAEFNAVVNPLLTKLRAVNVSFTATEPKTFPKFGDLYQSIWVNDFHGSGGGTYFGGRIAPQQDAKERGDEIFAAFCKMNDKYPGQVLFGGHLVNPRNRVKDRDQKLSVVHPVWRETADIQIFLYIPPPCMSAEQRADAERRVTFELGGILRAATPTSAVYSNEGDISEPSWQDALWGPFSYPKVLEIKKYDPDYVFWSKSSTGSEGWALRDNLKLCKTGVENLAEVPVELFCGLLTFALLKDWCCTNGRGEQPAYPVSLPTRGSRGLTEPATPILPNPPVTASEPSFRNINLTEITTLVVECSQ</sequence>
<dbReference type="GO" id="GO:0016491">
    <property type="term" value="F:oxidoreductase activity"/>
    <property type="evidence" value="ECO:0007669"/>
    <property type="project" value="InterPro"/>
</dbReference>
<dbReference type="AlphaFoldDB" id="A0AAE0M0V7"/>
<dbReference type="InterPro" id="IPR016169">
    <property type="entry name" value="FAD-bd_PCMH_sub2"/>
</dbReference>
<accession>A0AAE0M0V7</accession>
<dbReference type="Gene3D" id="3.40.462.20">
    <property type="match status" value="1"/>
</dbReference>
<dbReference type="GO" id="GO:0050660">
    <property type="term" value="F:flavin adenine dinucleotide binding"/>
    <property type="evidence" value="ECO:0007669"/>
    <property type="project" value="InterPro"/>
</dbReference>
<dbReference type="Proteomes" id="UP001283341">
    <property type="component" value="Unassembled WGS sequence"/>
</dbReference>
<feature type="region of interest" description="Disordered" evidence="1">
    <location>
        <begin position="420"/>
        <end position="444"/>
    </location>
</feature>
<proteinExistence type="predicted"/>
<organism evidence="3 4">
    <name type="scientific">Apodospora peruviana</name>
    <dbReference type="NCBI Taxonomy" id="516989"/>
    <lineage>
        <taxon>Eukaryota</taxon>
        <taxon>Fungi</taxon>
        <taxon>Dikarya</taxon>
        <taxon>Ascomycota</taxon>
        <taxon>Pezizomycotina</taxon>
        <taxon>Sordariomycetes</taxon>
        <taxon>Sordariomycetidae</taxon>
        <taxon>Sordariales</taxon>
        <taxon>Lasiosphaeriaceae</taxon>
        <taxon>Apodospora</taxon>
    </lineage>
</organism>
<dbReference type="Pfam" id="PF08031">
    <property type="entry name" value="BBE"/>
    <property type="match status" value="1"/>
</dbReference>
<reference evidence="3" key="2">
    <citation type="submission" date="2023-06" db="EMBL/GenBank/DDBJ databases">
        <authorList>
            <consortium name="Lawrence Berkeley National Laboratory"/>
            <person name="Haridas S."/>
            <person name="Hensen N."/>
            <person name="Bonometti L."/>
            <person name="Westerberg I."/>
            <person name="Brannstrom I.O."/>
            <person name="Guillou S."/>
            <person name="Cros-Aarteil S."/>
            <person name="Calhoun S."/>
            <person name="Kuo A."/>
            <person name="Mondo S."/>
            <person name="Pangilinan J."/>
            <person name="Riley R."/>
            <person name="Labutti K."/>
            <person name="Andreopoulos B."/>
            <person name="Lipzen A."/>
            <person name="Chen C."/>
            <person name="Yanf M."/>
            <person name="Daum C."/>
            <person name="Ng V."/>
            <person name="Clum A."/>
            <person name="Steindorff A."/>
            <person name="Ohm R."/>
            <person name="Martin F."/>
            <person name="Silar P."/>
            <person name="Natvig D."/>
            <person name="Lalanne C."/>
            <person name="Gautier V."/>
            <person name="Ament-Velasquez S.L."/>
            <person name="Kruys A."/>
            <person name="Hutchinson M.I."/>
            <person name="Powell A.J."/>
            <person name="Barry K."/>
            <person name="Miller A.N."/>
            <person name="Grigoriev I.V."/>
            <person name="Debuchy R."/>
            <person name="Gladieux P."/>
            <person name="Thoren M.H."/>
            <person name="Johannesson H."/>
        </authorList>
    </citation>
    <scope>NUCLEOTIDE SEQUENCE</scope>
    <source>
        <strain evidence="3">CBS 118394</strain>
    </source>
</reference>
<feature type="domain" description="Berberine/berberine-like" evidence="2">
    <location>
        <begin position="323"/>
        <end position="365"/>
    </location>
</feature>